<dbReference type="PANTHER" id="PTHR31321:SF85">
    <property type="entry name" value="PECTINESTERASE CATALYTIC DOMAIN-CONTAINING PROTEIN"/>
    <property type="match status" value="1"/>
</dbReference>
<evidence type="ECO:0000256" key="3">
    <source>
        <dbReference type="ARBA" id="ARBA00013229"/>
    </source>
</evidence>
<dbReference type="Pfam" id="PF01095">
    <property type="entry name" value="Pectinesterase"/>
    <property type="match status" value="1"/>
</dbReference>
<evidence type="ECO:0000313" key="7">
    <source>
        <dbReference type="EMBL" id="KAK8543039.1"/>
    </source>
</evidence>
<evidence type="ECO:0000256" key="1">
    <source>
        <dbReference type="ARBA" id="ARBA00005184"/>
    </source>
</evidence>
<dbReference type="SUPFAM" id="SSF51126">
    <property type="entry name" value="Pectin lyase-like"/>
    <property type="match status" value="1"/>
</dbReference>
<accession>A0ABR2DP40</accession>
<comment type="pathway">
    <text evidence="1">Glycan metabolism; pectin degradation; 2-dehydro-3-deoxy-D-gluconate from pectin: step 1/5.</text>
</comment>
<keyword evidence="4" id="KW-0378">Hydrolase</keyword>
<name>A0ABR2DP40_9ROSI</name>
<evidence type="ECO:0000313" key="8">
    <source>
        <dbReference type="Proteomes" id="UP001472677"/>
    </source>
</evidence>
<dbReference type="InterPro" id="IPR000070">
    <property type="entry name" value="Pectinesterase_cat"/>
</dbReference>
<evidence type="ECO:0000256" key="4">
    <source>
        <dbReference type="ARBA" id="ARBA00022801"/>
    </source>
</evidence>
<dbReference type="EC" id="3.1.1.11" evidence="3"/>
<keyword evidence="5" id="KW-0063">Aspartyl esterase</keyword>
<keyword evidence="8" id="KW-1185">Reference proteome</keyword>
<comment type="caution">
    <text evidence="7">The sequence shown here is derived from an EMBL/GenBank/DDBJ whole genome shotgun (WGS) entry which is preliminary data.</text>
</comment>
<reference evidence="7 8" key="1">
    <citation type="journal article" date="2024" name="G3 (Bethesda)">
        <title>Genome assembly of Hibiscus sabdariffa L. provides insights into metabolisms of medicinal natural products.</title>
        <authorList>
            <person name="Kim T."/>
        </authorList>
    </citation>
    <scope>NUCLEOTIDE SEQUENCE [LARGE SCALE GENOMIC DNA]</scope>
    <source>
        <strain evidence="7">TK-2024</strain>
        <tissue evidence="7">Old leaves</tissue>
    </source>
</reference>
<evidence type="ECO:0000256" key="5">
    <source>
        <dbReference type="ARBA" id="ARBA00023085"/>
    </source>
</evidence>
<dbReference type="PANTHER" id="PTHR31321">
    <property type="entry name" value="ACYL-COA THIOESTER HYDROLASE YBHC-RELATED"/>
    <property type="match status" value="1"/>
</dbReference>
<feature type="domain" description="Pectinesterase catalytic" evidence="6">
    <location>
        <begin position="32"/>
        <end position="105"/>
    </location>
</feature>
<evidence type="ECO:0000256" key="2">
    <source>
        <dbReference type="ARBA" id="ARBA00008891"/>
    </source>
</evidence>
<sequence>MPTSPIFKMPLILLHQTTKFRQYLFMLKPASTNGGDSIKGSTFTSNAYDFVAMDCIFKNTCNLEPGKLSTWAPAALINADKASFYRCGFVSVQDTLTDSEGRHYF</sequence>
<dbReference type="InterPro" id="IPR011050">
    <property type="entry name" value="Pectin_lyase_fold/virulence"/>
</dbReference>
<comment type="similarity">
    <text evidence="2">Belongs to the pectinesterase family.</text>
</comment>
<organism evidence="7 8">
    <name type="scientific">Hibiscus sabdariffa</name>
    <name type="common">roselle</name>
    <dbReference type="NCBI Taxonomy" id="183260"/>
    <lineage>
        <taxon>Eukaryota</taxon>
        <taxon>Viridiplantae</taxon>
        <taxon>Streptophyta</taxon>
        <taxon>Embryophyta</taxon>
        <taxon>Tracheophyta</taxon>
        <taxon>Spermatophyta</taxon>
        <taxon>Magnoliopsida</taxon>
        <taxon>eudicotyledons</taxon>
        <taxon>Gunneridae</taxon>
        <taxon>Pentapetalae</taxon>
        <taxon>rosids</taxon>
        <taxon>malvids</taxon>
        <taxon>Malvales</taxon>
        <taxon>Malvaceae</taxon>
        <taxon>Malvoideae</taxon>
        <taxon>Hibiscus</taxon>
    </lineage>
</organism>
<dbReference type="InterPro" id="IPR012334">
    <property type="entry name" value="Pectin_lyas_fold"/>
</dbReference>
<dbReference type="EMBL" id="JBBPBM010000024">
    <property type="protein sequence ID" value="KAK8543039.1"/>
    <property type="molecule type" value="Genomic_DNA"/>
</dbReference>
<protein>
    <recommendedName>
        <fullName evidence="3">pectinesterase</fullName>
        <ecNumber evidence="3">3.1.1.11</ecNumber>
    </recommendedName>
</protein>
<dbReference type="Gene3D" id="2.160.20.10">
    <property type="entry name" value="Single-stranded right-handed beta-helix, Pectin lyase-like"/>
    <property type="match status" value="1"/>
</dbReference>
<dbReference type="Proteomes" id="UP001472677">
    <property type="component" value="Unassembled WGS sequence"/>
</dbReference>
<gene>
    <name evidence="7" type="ORF">V6N12_015609</name>
</gene>
<evidence type="ECO:0000259" key="6">
    <source>
        <dbReference type="Pfam" id="PF01095"/>
    </source>
</evidence>
<proteinExistence type="inferred from homology"/>